<dbReference type="GO" id="GO:0003677">
    <property type="term" value="F:DNA binding"/>
    <property type="evidence" value="ECO:0007669"/>
    <property type="project" value="UniProtKB-KW"/>
</dbReference>
<dbReference type="CDD" id="cd04776">
    <property type="entry name" value="HTH_GnyR"/>
    <property type="match status" value="1"/>
</dbReference>
<name>A0A1H8G7I1_9SPHN</name>
<dbReference type="InterPro" id="IPR009061">
    <property type="entry name" value="DNA-bd_dom_put_sf"/>
</dbReference>
<dbReference type="Pfam" id="PF13411">
    <property type="entry name" value="MerR_1"/>
    <property type="match status" value="1"/>
</dbReference>
<dbReference type="PROSITE" id="PS50937">
    <property type="entry name" value="HTH_MERR_2"/>
    <property type="match status" value="1"/>
</dbReference>
<reference evidence="5" key="1">
    <citation type="submission" date="2016-10" db="EMBL/GenBank/DDBJ databases">
        <authorList>
            <person name="Varghese N."/>
            <person name="Submissions S."/>
        </authorList>
    </citation>
    <scope>NUCLEOTIDE SEQUENCE [LARGE SCALE GENOMIC DNA]</scope>
    <source>
        <strain evidence="5">S6-262</strain>
    </source>
</reference>
<evidence type="ECO:0000256" key="1">
    <source>
        <dbReference type="ARBA" id="ARBA00023125"/>
    </source>
</evidence>
<dbReference type="Gene3D" id="1.10.1660.10">
    <property type="match status" value="1"/>
</dbReference>
<dbReference type="PANTHER" id="PTHR30204:SF58">
    <property type="entry name" value="HTH-TYPE TRANSCRIPTIONAL REGULATOR YFMP"/>
    <property type="match status" value="1"/>
</dbReference>
<dbReference type="OrthoDB" id="9803659at2"/>
<evidence type="ECO:0000256" key="2">
    <source>
        <dbReference type="SAM" id="Coils"/>
    </source>
</evidence>
<dbReference type="InterPro" id="IPR000551">
    <property type="entry name" value="MerR-type_HTH_dom"/>
</dbReference>
<dbReference type="SUPFAM" id="SSF46955">
    <property type="entry name" value="Putative DNA-binding domain"/>
    <property type="match status" value="1"/>
</dbReference>
<sequence length="128" mass="14766">MEHAENDLKGIQEVADGLGVTPRTLRFYEDRGLIEPQRVGTQRIYTRRETARMQLILRGKRLGFTLREIQEFLDLYEADAQHVGQMKALASRCRERIDDLEAKLTALTQTLNELKLIEDQALSRIPEA</sequence>
<protein>
    <submittedName>
        <fullName evidence="4">DNA-binding transcriptional regulator, MerR family</fullName>
    </submittedName>
</protein>
<dbReference type="GO" id="GO:0003700">
    <property type="term" value="F:DNA-binding transcription factor activity"/>
    <property type="evidence" value="ECO:0007669"/>
    <property type="project" value="InterPro"/>
</dbReference>
<dbReference type="STRING" id="1166340.SAMN05192583_2736"/>
<dbReference type="RefSeq" id="WP_093666222.1">
    <property type="nucleotide sequence ID" value="NZ_FOCF01000006.1"/>
</dbReference>
<feature type="domain" description="HTH merR-type" evidence="3">
    <location>
        <begin position="11"/>
        <end position="75"/>
    </location>
</feature>
<gene>
    <name evidence="4" type="ORF">SAMN05192583_2736</name>
</gene>
<evidence type="ECO:0000259" key="3">
    <source>
        <dbReference type="PROSITE" id="PS50937"/>
    </source>
</evidence>
<accession>A0A1H8G7I1</accession>
<dbReference type="InterPro" id="IPR047057">
    <property type="entry name" value="MerR_fam"/>
</dbReference>
<organism evidence="4 5">
    <name type="scientific">Sphingomonas gellani</name>
    <dbReference type="NCBI Taxonomy" id="1166340"/>
    <lineage>
        <taxon>Bacteria</taxon>
        <taxon>Pseudomonadati</taxon>
        <taxon>Pseudomonadota</taxon>
        <taxon>Alphaproteobacteria</taxon>
        <taxon>Sphingomonadales</taxon>
        <taxon>Sphingomonadaceae</taxon>
        <taxon>Sphingomonas</taxon>
    </lineage>
</organism>
<evidence type="ECO:0000313" key="4">
    <source>
        <dbReference type="EMBL" id="SEN39996.1"/>
    </source>
</evidence>
<feature type="coiled-coil region" evidence="2">
    <location>
        <begin position="83"/>
        <end position="117"/>
    </location>
</feature>
<dbReference type="AlphaFoldDB" id="A0A1H8G7I1"/>
<keyword evidence="1 4" id="KW-0238">DNA-binding</keyword>
<dbReference type="SMART" id="SM00422">
    <property type="entry name" value="HTH_MERR"/>
    <property type="match status" value="1"/>
</dbReference>
<evidence type="ECO:0000313" key="5">
    <source>
        <dbReference type="Proteomes" id="UP000199206"/>
    </source>
</evidence>
<keyword evidence="2" id="KW-0175">Coiled coil</keyword>
<dbReference type="Proteomes" id="UP000199206">
    <property type="component" value="Unassembled WGS sequence"/>
</dbReference>
<proteinExistence type="predicted"/>
<dbReference type="EMBL" id="FOCF01000006">
    <property type="protein sequence ID" value="SEN39996.1"/>
    <property type="molecule type" value="Genomic_DNA"/>
</dbReference>
<dbReference type="PANTHER" id="PTHR30204">
    <property type="entry name" value="REDOX-CYCLING DRUG-SENSING TRANSCRIPTIONAL ACTIVATOR SOXR"/>
    <property type="match status" value="1"/>
</dbReference>
<keyword evidence="5" id="KW-1185">Reference proteome</keyword>